<dbReference type="SUPFAM" id="SSF161098">
    <property type="entry name" value="MetI-like"/>
    <property type="match status" value="1"/>
</dbReference>
<comment type="subcellular location">
    <subcellularLocation>
        <location evidence="1 7">Cell membrane</location>
        <topology evidence="1 7">Multi-pass membrane protein</topology>
    </subcellularLocation>
</comment>
<evidence type="ECO:0000256" key="7">
    <source>
        <dbReference type="RuleBase" id="RU363032"/>
    </source>
</evidence>
<keyword evidence="6 7" id="KW-0472">Membrane</keyword>
<evidence type="ECO:0000256" key="4">
    <source>
        <dbReference type="ARBA" id="ARBA00022692"/>
    </source>
</evidence>
<gene>
    <name evidence="9" type="ORF">ACFOJ9_25385</name>
</gene>
<dbReference type="Proteomes" id="UP001595648">
    <property type="component" value="Unassembled WGS sequence"/>
</dbReference>
<dbReference type="InterPro" id="IPR000515">
    <property type="entry name" value="MetI-like"/>
</dbReference>
<feature type="transmembrane region" description="Helical" evidence="7">
    <location>
        <begin position="190"/>
        <end position="211"/>
    </location>
</feature>
<accession>A0ABV7MUE4</accession>
<keyword evidence="2 7" id="KW-0813">Transport</keyword>
<evidence type="ECO:0000256" key="1">
    <source>
        <dbReference type="ARBA" id="ARBA00004651"/>
    </source>
</evidence>
<comment type="similarity">
    <text evidence="7">Belongs to the binding-protein-dependent transport system permease family.</text>
</comment>
<evidence type="ECO:0000256" key="2">
    <source>
        <dbReference type="ARBA" id="ARBA00022448"/>
    </source>
</evidence>
<proteinExistence type="inferred from homology"/>
<feature type="transmembrane region" description="Helical" evidence="7">
    <location>
        <begin position="237"/>
        <end position="258"/>
    </location>
</feature>
<sequence>MLVVGVVALRAGGYRLAAFSIFTLGYLLVTKYWPQSMNTMALVLLTIPISVFVGLAIGVLAFQVKQARATINVALDVMQTMPAFAYLIPLLLLFGFGPVVGLIASAVYAIPFMVKNTILGLERVPSDIAEAGVMSACTPRQRFWLVDVPTAAPQLLVGINQTTMAAFSIMIIASIIGGFADIGWEVLSSMRAAAFGQSLLAGGAIALLAMVMDRITLGLAGHGGAAQHPAWLTSRRMWSVIAIALIGAWLIRLSGIAVTLPFASTPALIDADAVNHWVLGLVPRFDGPIETFKNGVLYYFILPLRIGMIRAVTPLSWGIALTQR</sequence>
<dbReference type="CDD" id="cd06261">
    <property type="entry name" value="TM_PBP2"/>
    <property type="match status" value="1"/>
</dbReference>
<evidence type="ECO:0000256" key="3">
    <source>
        <dbReference type="ARBA" id="ARBA00022475"/>
    </source>
</evidence>
<organism evidence="9 10">
    <name type="scientific">Mesorhizobium cantuariense</name>
    <dbReference type="NCBI Taxonomy" id="1300275"/>
    <lineage>
        <taxon>Bacteria</taxon>
        <taxon>Pseudomonadati</taxon>
        <taxon>Pseudomonadota</taxon>
        <taxon>Alphaproteobacteria</taxon>
        <taxon>Hyphomicrobiales</taxon>
        <taxon>Phyllobacteriaceae</taxon>
        <taxon>Mesorhizobium</taxon>
    </lineage>
</organism>
<feature type="transmembrane region" description="Helical" evidence="7">
    <location>
        <begin position="41"/>
        <end position="64"/>
    </location>
</feature>
<dbReference type="InterPro" id="IPR035906">
    <property type="entry name" value="MetI-like_sf"/>
</dbReference>
<evidence type="ECO:0000313" key="9">
    <source>
        <dbReference type="EMBL" id="MFC3325072.1"/>
    </source>
</evidence>
<feature type="transmembrane region" description="Helical" evidence="7">
    <location>
        <begin position="164"/>
        <end position="184"/>
    </location>
</feature>
<keyword evidence="4 7" id="KW-0812">Transmembrane</keyword>
<keyword evidence="5 7" id="KW-1133">Transmembrane helix</keyword>
<dbReference type="RefSeq" id="WP_378982421.1">
    <property type="nucleotide sequence ID" value="NZ_JBHRVD010000001.1"/>
</dbReference>
<keyword evidence="3" id="KW-1003">Cell membrane</keyword>
<name>A0ABV7MUE4_9HYPH</name>
<feature type="domain" description="ABC transmembrane type-1" evidence="8">
    <location>
        <begin position="36"/>
        <end position="216"/>
    </location>
</feature>
<dbReference type="EMBL" id="JBHRVD010000001">
    <property type="protein sequence ID" value="MFC3325072.1"/>
    <property type="molecule type" value="Genomic_DNA"/>
</dbReference>
<dbReference type="Gene3D" id="1.10.3720.10">
    <property type="entry name" value="MetI-like"/>
    <property type="match status" value="1"/>
</dbReference>
<feature type="transmembrane region" description="Helical" evidence="7">
    <location>
        <begin position="84"/>
        <end position="110"/>
    </location>
</feature>
<keyword evidence="10" id="KW-1185">Reference proteome</keyword>
<dbReference type="PANTHER" id="PTHR47737">
    <property type="entry name" value="GLYCINE BETAINE/PROLINE BETAINE TRANSPORT SYSTEM PERMEASE PROTEIN PROW"/>
    <property type="match status" value="1"/>
</dbReference>
<reference evidence="10" key="1">
    <citation type="journal article" date="2019" name="Int. J. Syst. Evol. Microbiol.">
        <title>The Global Catalogue of Microorganisms (GCM) 10K type strain sequencing project: providing services to taxonomists for standard genome sequencing and annotation.</title>
        <authorList>
            <consortium name="The Broad Institute Genomics Platform"/>
            <consortium name="The Broad Institute Genome Sequencing Center for Infectious Disease"/>
            <person name="Wu L."/>
            <person name="Ma J."/>
        </authorList>
    </citation>
    <scope>NUCLEOTIDE SEQUENCE [LARGE SCALE GENOMIC DNA]</scope>
    <source>
        <strain evidence="10">ICMP 19515</strain>
    </source>
</reference>
<dbReference type="PROSITE" id="PS50928">
    <property type="entry name" value="ABC_TM1"/>
    <property type="match status" value="1"/>
</dbReference>
<dbReference type="PANTHER" id="PTHR47737:SF1">
    <property type="entry name" value="GLYCINE BETAINE_PROLINE BETAINE TRANSPORT SYSTEM PERMEASE PROTEIN PROW"/>
    <property type="match status" value="1"/>
</dbReference>
<dbReference type="Pfam" id="PF00528">
    <property type="entry name" value="BPD_transp_1"/>
    <property type="match status" value="1"/>
</dbReference>
<feature type="transmembrane region" description="Helical" evidence="7">
    <location>
        <begin position="12"/>
        <end position="29"/>
    </location>
</feature>
<comment type="caution">
    <text evidence="9">The sequence shown here is derived from an EMBL/GenBank/DDBJ whole genome shotgun (WGS) entry which is preliminary data.</text>
</comment>
<evidence type="ECO:0000256" key="6">
    <source>
        <dbReference type="ARBA" id="ARBA00023136"/>
    </source>
</evidence>
<protein>
    <submittedName>
        <fullName evidence="9">ABC transporter permease</fullName>
    </submittedName>
</protein>
<evidence type="ECO:0000256" key="5">
    <source>
        <dbReference type="ARBA" id="ARBA00022989"/>
    </source>
</evidence>
<evidence type="ECO:0000313" key="10">
    <source>
        <dbReference type="Proteomes" id="UP001595648"/>
    </source>
</evidence>
<evidence type="ECO:0000259" key="8">
    <source>
        <dbReference type="PROSITE" id="PS50928"/>
    </source>
</evidence>